<reference evidence="2 3" key="1">
    <citation type="submission" date="2019-09" db="EMBL/GenBank/DDBJ databases">
        <title>Genomes of Cryomorphaceae.</title>
        <authorList>
            <person name="Bowman J.P."/>
        </authorList>
    </citation>
    <scope>NUCLEOTIDE SEQUENCE [LARGE SCALE GENOMIC DNA]</scope>
    <source>
        <strain evidence="2 3">KCTC 52047</strain>
    </source>
</reference>
<evidence type="ECO:0000313" key="2">
    <source>
        <dbReference type="EMBL" id="KAB1062841.1"/>
    </source>
</evidence>
<dbReference type="PROSITE" id="PS51257">
    <property type="entry name" value="PROKAR_LIPOPROTEIN"/>
    <property type="match status" value="1"/>
</dbReference>
<comment type="caution">
    <text evidence="2">The sequence shown here is derived from an EMBL/GenBank/DDBJ whole genome shotgun (WGS) entry which is preliminary data.</text>
</comment>
<keyword evidence="3" id="KW-1185">Reference proteome</keyword>
<dbReference type="Proteomes" id="UP000435357">
    <property type="component" value="Unassembled WGS sequence"/>
</dbReference>
<dbReference type="Pfam" id="PF14129">
    <property type="entry name" value="DUF4296"/>
    <property type="match status" value="1"/>
</dbReference>
<name>A0A6N6M4V1_9FLAO</name>
<evidence type="ECO:0000313" key="3">
    <source>
        <dbReference type="Proteomes" id="UP000435357"/>
    </source>
</evidence>
<sequence>MRNFLFIAFISLISFGCSSDEEKATPPNDIIQQEQMVQILTDIQIAEAIYQRGNFPKDDYDGKKYVLKMYQKIFEKYEIDEQKFKQSLTWYEEHPKILADVYDEVLNELSQREANLRDKRKAKNKEKKKDN</sequence>
<protein>
    <submittedName>
        <fullName evidence="2">DUF4296 domain-containing protein</fullName>
    </submittedName>
</protein>
<gene>
    <name evidence="2" type="ORF">F3059_11685</name>
</gene>
<proteinExistence type="predicted"/>
<evidence type="ECO:0000259" key="1">
    <source>
        <dbReference type="Pfam" id="PF14129"/>
    </source>
</evidence>
<accession>A0A6N6M4V1</accession>
<dbReference type="OrthoDB" id="981921at2"/>
<dbReference type="RefSeq" id="WP_151169468.1">
    <property type="nucleotide sequence ID" value="NZ_WACR01000010.1"/>
</dbReference>
<dbReference type="EMBL" id="WACR01000010">
    <property type="protein sequence ID" value="KAB1062841.1"/>
    <property type="molecule type" value="Genomic_DNA"/>
</dbReference>
<feature type="domain" description="DUF4296" evidence="1">
    <location>
        <begin position="27"/>
        <end position="113"/>
    </location>
</feature>
<dbReference type="InterPro" id="IPR025381">
    <property type="entry name" value="DUF4296"/>
</dbReference>
<dbReference type="AlphaFoldDB" id="A0A6N6M4V1"/>
<organism evidence="2 3">
    <name type="scientific">Salibacter halophilus</name>
    <dbReference type="NCBI Taxonomy" id="1803916"/>
    <lineage>
        <taxon>Bacteria</taxon>
        <taxon>Pseudomonadati</taxon>
        <taxon>Bacteroidota</taxon>
        <taxon>Flavobacteriia</taxon>
        <taxon>Flavobacteriales</taxon>
        <taxon>Salibacteraceae</taxon>
        <taxon>Salibacter</taxon>
    </lineage>
</organism>